<evidence type="ECO:0000259" key="2">
    <source>
        <dbReference type="Pfam" id="PF04326"/>
    </source>
</evidence>
<dbReference type="AlphaFoldDB" id="A0AAU8M1J5"/>
<dbReference type="EMBL" id="CP159373">
    <property type="protein sequence ID" value="XCN75419.1"/>
    <property type="molecule type" value="Genomic_DNA"/>
</dbReference>
<evidence type="ECO:0000313" key="3">
    <source>
        <dbReference type="EMBL" id="XCN75419.1"/>
    </source>
</evidence>
<feature type="region of interest" description="Disordered" evidence="1">
    <location>
        <begin position="631"/>
        <end position="653"/>
    </location>
</feature>
<gene>
    <name evidence="3" type="ORF">Q3M24_08025</name>
</gene>
<organism evidence="3">
    <name type="scientific">Candidatus Electrothrix aestuarii</name>
    <dbReference type="NCBI Taxonomy" id="3062594"/>
    <lineage>
        <taxon>Bacteria</taxon>
        <taxon>Pseudomonadati</taxon>
        <taxon>Thermodesulfobacteriota</taxon>
        <taxon>Desulfobulbia</taxon>
        <taxon>Desulfobulbales</taxon>
        <taxon>Desulfobulbaceae</taxon>
        <taxon>Candidatus Electrothrix</taxon>
    </lineage>
</organism>
<dbReference type="PANTHER" id="PTHR30595">
    <property type="entry name" value="GLPR-RELATED TRANSCRIPTIONAL REPRESSOR"/>
    <property type="match status" value="1"/>
</dbReference>
<feature type="compositionally biased region" description="Low complexity" evidence="1">
    <location>
        <begin position="494"/>
        <end position="515"/>
    </location>
</feature>
<dbReference type="KEGG" id="eaj:Q3M24_08025"/>
<dbReference type="InterPro" id="IPR038461">
    <property type="entry name" value="Schlafen_AlbA_2_dom_sf"/>
</dbReference>
<dbReference type="InterPro" id="IPR007421">
    <property type="entry name" value="Schlafen_AlbA_2_dom"/>
</dbReference>
<reference evidence="3" key="2">
    <citation type="submission" date="2024-06" db="EMBL/GenBank/DDBJ databases">
        <authorList>
            <person name="Plum-Jensen L.E."/>
            <person name="Schramm A."/>
            <person name="Marshall I.P.G."/>
        </authorList>
    </citation>
    <scope>NUCLEOTIDE SEQUENCE</scope>
    <source>
        <strain evidence="3">Rat1</strain>
    </source>
</reference>
<feature type="domain" description="Schlafen AlbA-2" evidence="2">
    <location>
        <begin position="15"/>
        <end position="126"/>
    </location>
</feature>
<name>A0AAU8M1J5_9BACT</name>
<sequence>MECKRAGGRDGRGELPKDFWETYSAMANSDGGTVLLGISQKGSKFSLSGIERTDKVKQDLFNTANNPSKVSVNLLNNTSVRLLTIEGRSLLQVEIPRANREIRPVYLNGNPLGNTYVRMHEGDQRLSDEAVRRMMAEQTEDSRDARILKGFGLDDLCTESLRVYRQIFNNLKPGHPWNELKTLSFLQRIGAWRMDRESGQDGLTAAGLLMFGYHTTIQEAFPFYMLDYQERPATASEQRWLDRLTLDGTWSGNLYDFYRKVFLKLAEGVKVPFELDGDRRLDESPIHVALREALCNALVHADYSDRIAVLVVKSPAMFEFRNPGMMRIPVELALHGGYADCRNRLLHQMFRYVGIGDQSGSGISKIFSCWHRYHWRAPELFDSRDPCDQTMIRMRMIDLFPQELVVQLRQDFGQAYDSLSHEEQVALAIAVVEHTVTHQRFCVLSKTHPADASRLLHGLVEQGFLEQTGSSRGVVYHLAGTNIPGPEDVFDSPNLDSSSGNLDSSSGNLDSSSGSLKRDTLGRIFSSTHALPFVDDLDRLESDFLVHSGAKYPVLFEAAFPLLVGHLAVKSSAKLTPYCTRYIEGESRGAKKKEKDFSGSNEGGAAGIAERALCHHQLSCCIGPQGAHNTSSSIFDPDGPRRRAGNRFSPNSK</sequence>
<dbReference type="Pfam" id="PF13749">
    <property type="entry name" value="HATPase_c_4"/>
    <property type="match status" value="1"/>
</dbReference>
<dbReference type="Pfam" id="PF04326">
    <property type="entry name" value="SLFN_AlbA_2"/>
    <property type="match status" value="1"/>
</dbReference>
<evidence type="ECO:0000256" key="1">
    <source>
        <dbReference type="SAM" id="MobiDB-lite"/>
    </source>
</evidence>
<dbReference type="InterPro" id="IPR038475">
    <property type="entry name" value="RecG_C_sf"/>
</dbReference>
<protein>
    <submittedName>
        <fullName evidence="3">RNA-binding domain-containing protein</fullName>
    </submittedName>
</protein>
<reference evidence="3" key="1">
    <citation type="journal article" date="2024" name="Syst. Appl. Microbiol.">
        <title>First single-strain enrichments of Electrothrix cable bacteria, description of E. aestuarii sp. nov. and E. rattekaaiensis sp. nov., and proposal of a cable bacteria taxonomy following the rules of the SeqCode.</title>
        <authorList>
            <person name="Plum-Jensen L.E."/>
            <person name="Schramm A."/>
            <person name="Marshall I.P.G."/>
        </authorList>
    </citation>
    <scope>NUCLEOTIDE SEQUENCE</scope>
    <source>
        <strain evidence="3">Rat1</strain>
    </source>
</reference>
<dbReference type="Gene3D" id="3.30.950.30">
    <property type="entry name" value="Schlafen, AAA domain"/>
    <property type="match status" value="1"/>
</dbReference>
<dbReference type="Gene3D" id="3.30.565.60">
    <property type="match status" value="1"/>
</dbReference>
<feature type="region of interest" description="Disordered" evidence="1">
    <location>
        <begin position="487"/>
        <end position="515"/>
    </location>
</feature>
<dbReference type="PANTHER" id="PTHR30595:SF6">
    <property type="entry name" value="SCHLAFEN ALBA-2 DOMAIN-CONTAINING PROTEIN"/>
    <property type="match status" value="1"/>
</dbReference>
<accession>A0AAU8M1J5</accession>
<proteinExistence type="predicted"/>